<dbReference type="PIRSF" id="PIRSF000239">
    <property type="entry name" value="AHPC"/>
    <property type="match status" value="1"/>
</dbReference>
<evidence type="ECO:0000313" key="16">
    <source>
        <dbReference type="Proteomes" id="UP000241010"/>
    </source>
</evidence>
<accession>A0A2T4JZY2</accession>
<keyword evidence="8" id="KW-0676">Redox-active center</keyword>
<feature type="domain" description="Thioredoxin" evidence="14">
    <location>
        <begin position="2"/>
        <end position="153"/>
    </location>
</feature>
<dbReference type="InterPro" id="IPR050924">
    <property type="entry name" value="Peroxiredoxin_BCP/PrxQ"/>
</dbReference>
<evidence type="ECO:0000256" key="11">
    <source>
        <dbReference type="ARBA" id="ARBA00042639"/>
    </source>
</evidence>
<evidence type="ECO:0000256" key="8">
    <source>
        <dbReference type="ARBA" id="ARBA00023284"/>
    </source>
</evidence>
<evidence type="ECO:0000256" key="10">
    <source>
        <dbReference type="ARBA" id="ARBA00038489"/>
    </source>
</evidence>
<dbReference type="Gene3D" id="3.40.30.10">
    <property type="entry name" value="Glutaredoxin"/>
    <property type="match status" value="1"/>
</dbReference>
<dbReference type="SUPFAM" id="SSF52833">
    <property type="entry name" value="Thioredoxin-like"/>
    <property type="match status" value="1"/>
</dbReference>
<proteinExistence type="inferred from homology"/>
<keyword evidence="5" id="KW-0049">Antioxidant</keyword>
<dbReference type="EMBL" id="PZKG01000004">
    <property type="protein sequence ID" value="PTE23481.1"/>
    <property type="molecule type" value="Genomic_DNA"/>
</dbReference>
<sequence length="153" mass="16613">MIAEGQTAPDFTLPRDGGLSVSLGSFQPNKVVVYFYPKDDTTGCTLEAQDFTARAPAFAAVNTTVIGISKDSVKSHDRFCKKYDLGIILASDEDGTTCEDYGVWVEKSMYGKTYMGIERSTFLIDGEGKVAKVWRKVSAKGHAEEVLLAAQGL</sequence>
<evidence type="ECO:0000256" key="7">
    <source>
        <dbReference type="ARBA" id="ARBA00023157"/>
    </source>
</evidence>
<evidence type="ECO:0000259" key="14">
    <source>
        <dbReference type="PROSITE" id="PS51352"/>
    </source>
</evidence>
<keyword evidence="7" id="KW-1015">Disulfide bond</keyword>
<dbReference type="PROSITE" id="PS51352">
    <property type="entry name" value="THIOREDOXIN_2"/>
    <property type="match status" value="1"/>
</dbReference>
<evidence type="ECO:0000256" key="5">
    <source>
        <dbReference type="ARBA" id="ARBA00022862"/>
    </source>
</evidence>
<dbReference type="OrthoDB" id="9812811at2"/>
<keyword evidence="6" id="KW-0560">Oxidoreductase</keyword>
<evidence type="ECO:0000256" key="1">
    <source>
        <dbReference type="ARBA" id="ARBA00003330"/>
    </source>
</evidence>
<dbReference type="EC" id="1.11.1.24" evidence="3"/>
<dbReference type="GO" id="GO:0034599">
    <property type="term" value="P:cellular response to oxidative stress"/>
    <property type="evidence" value="ECO:0007669"/>
    <property type="project" value="TreeGrafter"/>
</dbReference>
<name>A0A2T4JZY2_9RHOB</name>
<keyword evidence="16" id="KW-1185">Reference proteome</keyword>
<organism evidence="15 16">
    <name type="scientific">Cereibacter changlensis JA139</name>
    <dbReference type="NCBI Taxonomy" id="1188249"/>
    <lineage>
        <taxon>Bacteria</taxon>
        <taxon>Pseudomonadati</taxon>
        <taxon>Pseudomonadota</taxon>
        <taxon>Alphaproteobacteria</taxon>
        <taxon>Rhodobacterales</taxon>
        <taxon>Paracoccaceae</taxon>
        <taxon>Cereibacter</taxon>
    </lineage>
</organism>
<evidence type="ECO:0000256" key="6">
    <source>
        <dbReference type="ARBA" id="ARBA00023002"/>
    </source>
</evidence>
<dbReference type="Proteomes" id="UP000241010">
    <property type="component" value="Unassembled WGS sequence"/>
</dbReference>
<keyword evidence="4" id="KW-0575">Peroxidase</keyword>
<dbReference type="InterPro" id="IPR000866">
    <property type="entry name" value="AhpC/TSA"/>
</dbReference>
<evidence type="ECO:0000256" key="9">
    <source>
        <dbReference type="ARBA" id="ARBA00032824"/>
    </source>
</evidence>
<gene>
    <name evidence="15" type="ORF">C5F48_01845</name>
</gene>
<dbReference type="Pfam" id="PF00578">
    <property type="entry name" value="AhpC-TSA"/>
    <property type="match status" value="1"/>
</dbReference>
<comment type="subunit">
    <text evidence="2">Monomer.</text>
</comment>
<evidence type="ECO:0000256" key="13">
    <source>
        <dbReference type="PIRSR" id="PIRSR000239-1"/>
    </source>
</evidence>
<dbReference type="GO" id="GO:0005737">
    <property type="term" value="C:cytoplasm"/>
    <property type="evidence" value="ECO:0007669"/>
    <property type="project" value="TreeGrafter"/>
</dbReference>
<comment type="catalytic activity">
    <reaction evidence="12">
        <text>a hydroperoxide + [thioredoxin]-dithiol = an alcohol + [thioredoxin]-disulfide + H2O</text>
        <dbReference type="Rhea" id="RHEA:62620"/>
        <dbReference type="Rhea" id="RHEA-COMP:10698"/>
        <dbReference type="Rhea" id="RHEA-COMP:10700"/>
        <dbReference type="ChEBI" id="CHEBI:15377"/>
        <dbReference type="ChEBI" id="CHEBI:29950"/>
        <dbReference type="ChEBI" id="CHEBI:30879"/>
        <dbReference type="ChEBI" id="CHEBI:35924"/>
        <dbReference type="ChEBI" id="CHEBI:50058"/>
        <dbReference type="EC" id="1.11.1.24"/>
    </reaction>
</comment>
<dbReference type="PANTHER" id="PTHR42801">
    <property type="entry name" value="THIOREDOXIN-DEPENDENT PEROXIDE REDUCTASE"/>
    <property type="match status" value="1"/>
</dbReference>
<evidence type="ECO:0000256" key="2">
    <source>
        <dbReference type="ARBA" id="ARBA00011245"/>
    </source>
</evidence>
<dbReference type="InterPro" id="IPR036249">
    <property type="entry name" value="Thioredoxin-like_sf"/>
</dbReference>
<comment type="function">
    <text evidence="1">Thiol-specific peroxidase that catalyzes the reduction of hydrogen peroxide and organic hydroperoxides to water and alcohols, respectively. Plays a role in cell protection against oxidative stress by detoxifying peroxides and as sensor of hydrogen peroxide-mediated signaling events.</text>
</comment>
<protein>
    <recommendedName>
        <fullName evidence="3">thioredoxin-dependent peroxiredoxin</fullName>
        <ecNumber evidence="3">1.11.1.24</ecNumber>
    </recommendedName>
    <alternativeName>
        <fullName evidence="9">Thioredoxin peroxidase</fullName>
    </alternativeName>
    <alternativeName>
        <fullName evidence="11">Thioredoxin-dependent peroxiredoxin Bcp</fullName>
    </alternativeName>
</protein>
<dbReference type="GO" id="GO:0008379">
    <property type="term" value="F:thioredoxin peroxidase activity"/>
    <property type="evidence" value="ECO:0007669"/>
    <property type="project" value="TreeGrafter"/>
</dbReference>
<evidence type="ECO:0000256" key="4">
    <source>
        <dbReference type="ARBA" id="ARBA00022559"/>
    </source>
</evidence>
<feature type="active site" description="Cysteine sulfenic acid (-SOH) intermediate; for peroxidase activity" evidence="13">
    <location>
        <position position="44"/>
    </location>
</feature>
<dbReference type="CDD" id="cd03017">
    <property type="entry name" value="PRX_BCP"/>
    <property type="match status" value="1"/>
</dbReference>
<dbReference type="InterPro" id="IPR013766">
    <property type="entry name" value="Thioredoxin_domain"/>
</dbReference>
<dbReference type="PANTHER" id="PTHR42801:SF4">
    <property type="entry name" value="AHPC_TSA FAMILY PROTEIN"/>
    <property type="match status" value="1"/>
</dbReference>
<reference evidence="15 16" key="1">
    <citation type="submission" date="2018-03" db="EMBL/GenBank/DDBJ databases">
        <title>Cereibacter changlensis.</title>
        <authorList>
            <person name="Meyer T.E."/>
            <person name="Miller S."/>
            <person name="Lodha T."/>
            <person name="Gandham S."/>
            <person name="Chintalapati S."/>
            <person name="Chintalapati V.R."/>
        </authorList>
    </citation>
    <scope>NUCLEOTIDE SEQUENCE [LARGE SCALE GENOMIC DNA]</scope>
    <source>
        <strain evidence="15 16">JA139</strain>
    </source>
</reference>
<comment type="caution">
    <text evidence="15">The sequence shown here is derived from an EMBL/GenBank/DDBJ whole genome shotgun (WGS) entry which is preliminary data.</text>
</comment>
<dbReference type="GO" id="GO:0045454">
    <property type="term" value="P:cell redox homeostasis"/>
    <property type="evidence" value="ECO:0007669"/>
    <property type="project" value="TreeGrafter"/>
</dbReference>
<comment type="similarity">
    <text evidence="10">Belongs to the peroxiredoxin family. BCP/PrxQ subfamily.</text>
</comment>
<dbReference type="InterPro" id="IPR024706">
    <property type="entry name" value="Peroxiredoxin_AhpC-typ"/>
</dbReference>
<dbReference type="FunFam" id="3.40.30.10:FF:000007">
    <property type="entry name" value="Thioredoxin-dependent thiol peroxidase"/>
    <property type="match status" value="1"/>
</dbReference>
<dbReference type="RefSeq" id="WP_107662205.1">
    <property type="nucleotide sequence ID" value="NZ_PZKG01000004.1"/>
</dbReference>
<evidence type="ECO:0000313" key="15">
    <source>
        <dbReference type="EMBL" id="PTE23481.1"/>
    </source>
</evidence>
<dbReference type="AlphaFoldDB" id="A0A2T4JZY2"/>
<evidence type="ECO:0000256" key="3">
    <source>
        <dbReference type="ARBA" id="ARBA00013017"/>
    </source>
</evidence>
<evidence type="ECO:0000256" key="12">
    <source>
        <dbReference type="ARBA" id="ARBA00049091"/>
    </source>
</evidence>